<reference evidence="2" key="1">
    <citation type="submission" date="2020-02" db="EMBL/GenBank/DDBJ databases">
        <authorList>
            <person name="Meier V. D."/>
        </authorList>
    </citation>
    <scope>NUCLEOTIDE SEQUENCE</scope>
    <source>
        <strain evidence="2">AVDCRST_MAG49</strain>
    </source>
</reference>
<feature type="compositionally biased region" description="Basic and acidic residues" evidence="1">
    <location>
        <begin position="133"/>
        <end position="156"/>
    </location>
</feature>
<dbReference type="AlphaFoldDB" id="A0A6J4TZ03"/>
<feature type="non-terminal residue" evidence="2">
    <location>
        <position position="1"/>
    </location>
</feature>
<sequence>DLPARQLRLVHLQPLSGIGNAWRRSRGPTQRPGHRRRGGLPGRGRGDRARGAVARALHAPRGGHLGAAGATARGARPDPRGLPRPPGDRRRLRRSGGAGAVADARQDVGGPPHRPWRLRRAAQPVPGDPLPLADRRAGEPAGRVRGDGGDGRRAGDGDAPPGARPRGRAVPPGVDPHQRRPRPAGELPRPRAGDGGAAAGHGARRGARVL</sequence>
<evidence type="ECO:0000256" key="1">
    <source>
        <dbReference type="SAM" id="MobiDB-lite"/>
    </source>
</evidence>
<gene>
    <name evidence="2" type="ORF">AVDCRST_MAG49-401</name>
</gene>
<feature type="region of interest" description="Disordered" evidence="1">
    <location>
        <begin position="14"/>
        <end position="210"/>
    </location>
</feature>
<dbReference type="GO" id="GO:0004049">
    <property type="term" value="F:anthranilate synthase activity"/>
    <property type="evidence" value="ECO:0007669"/>
    <property type="project" value="UniProtKB-EC"/>
</dbReference>
<dbReference type="EMBL" id="CADCWG010000014">
    <property type="protein sequence ID" value="CAA9535349.1"/>
    <property type="molecule type" value="Genomic_DNA"/>
</dbReference>
<accession>A0A6J4TZ03</accession>
<feature type="compositionally biased region" description="Basic and acidic residues" evidence="1">
    <location>
        <begin position="75"/>
        <end position="89"/>
    </location>
</feature>
<dbReference type="EC" id="4.1.3.27" evidence="2"/>
<feature type="non-terminal residue" evidence="2">
    <location>
        <position position="210"/>
    </location>
</feature>
<keyword evidence="2" id="KW-0808">Transferase</keyword>
<proteinExistence type="predicted"/>
<keyword evidence="2" id="KW-0456">Lyase</keyword>
<evidence type="ECO:0000313" key="2">
    <source>
        <dbReference type="EMBL" id="CAA9535349.1"/>
    </source>
</evidence>
<dbReference type="GO" id="GO:0016740">
    <property type="term" value="F:transferase activity"/>
    <property type="evidence" value="ECO:0007669"/>
    <property type="project" value="UniProtKB-KW"/>
</dbReference>
<organism evidence="2">
    <name type="scientific">uncultured Thermomicrobiales bacterium</name>
    <dbReference type="NCBI Taxonomy" id="1645740"/>
    <lineage>
        <taxon>Bacteria</taxon>
        <taxon>Pseudomonadati</taxon>
        <taxon>Thermomicrobiota</taxon>
        <taxon>Thermomicrobia</taxon>
        <taxon>Thermomicrobiales</taxon>
        <taxon>environmental samples</taxon>
    </lineage>
</organism>
<name>A0A6J4TZ03_9BACT</name>
<protein>
    <submittedName>
        <fullName evidence="2">Anthranilate synthase, amidotransferase component</fullName>
        <ecNumber evidence="2">4.1.3.27</ecNumber>
    </submittedName>
</protein>